<evidence type="ECO:0000256" key="7">
    <source>
        <dbReference type="HAMAP-Rule" id="MF_02065"/>
    </source>
</evidence>
<dbReference type="InterPro" id="IPR003770">
    <property type="entry name" value="MLTG-like"/>
</dbReference>
<keyword evidence="6 7" id="KW-0961">Cell wall biogenesis/degradation</keyword>
<comment type="subcellular location">
    <subcellularLocation>
        <location evidence="7">Cell membrane</location>
        <topology evidence="7">Single-pass membrane protein</topology>
    </subcellularLocation>
</comment>
<keyword evidence="4 7" id="KW-0472">Membrane</keyword>
<dbReference type="CDD" id="cd08010">
    <property type="entry name" value="MltG_like"/>
    <property type="match status" value="1"/>
</dbReference>
<gene>
    <name evidence="7" type="primary">mltG</name>
    <name evidence="9" type="ORF">SAMN04488579_10465</name>
</gene>
<evidence type="ECO:0000256" key="4">
    <source>
        <dbReference type="ARBA" id="ARBA00023136"/>
    </source>
</evidence>
<dbReference type="EC" id="4.2.2.29" evidence="7"/>
<name>A0A1H3D323_EUBBA</name>
<feature type="transmembrane region" description="Helical" evidence="7">
    <location>
        <begin position="77"/>
        <end position="97"/>
    </location>
</feature>
<comment type="similarity">
    <text evidence="7">Belongs to the transglycosylase MltG family.</text>
</comment>
<dbReference type="HAMAP" id="MF_02065">
    <property type="entry name" value="MltG"/>
    <property type="match status" value="1"/>
</dbReference>
<comment type="catalytic activity">
    <reaction evidence="7">
        <text>a peptidoglycan chain = a peptidoglycan chain with N-acetyl-1,6-anhydromuramyl-[peptide] at the reducing end + a peptidoglycan chain with N-acetylglucosamine at the non-reducing end.</text>
        <dbReference type="EC" id="4.2.2.29"/>
    </reaction>
</comment>
<evidence type="ECO:0000256" key="8">
    <source>
        <dbReference type="SAM" id="MobiDB-lite"/>
    </source>
</evidence>
<comment type="function">
    <text evidence="7">Functions as a peptidoglycan terminase that cleaves nascent peptidoglycan strands endolytically to terminate their elongation.</text>
</comment>
<accession>A0A1H3D323</accession>
<evidence type="ECO:0000256" key="6">
    <source>
        <dbReference type="ARBA" id="ARBA00023316"/>
    </source>
</evidence>
<dbReference type="GO" id="GO:0071555">
    <property type="term" value="P:cell wall organization"/>
    <property type="evidence" value="ECO:0007669"/>
    <property type="project" value="UniProtKB-KW"/>
</dbReference>
<dbReference type="Pfam" id="PF02618">
    <property type="entry name" value="YceG"/>
    <property type="match status" value="1"/>
</dbReference>
<dbReference type="PANTHER" id="PTHR30518">
    <property type="entry name" value="ENDOLYTIC MUREIN TRANSGLYCOSYLASE"/>
    <property type="match status" value="1"/>
</dbReference>
<keyword evidence="2 7" id="KW-0812">Transmembrane</keyword>
<keyword evidence="1 7" id="KW-1003">Cell membrane</keyword>
<keyword evidence="5 7" id="KW-0456">Lyase</keyword>
<feature type="region of interest" description="Disordered" evidence="8">
    <location>
        <begin position="1"/>
        <end position="69"/>
    </location>
</feature>
<reference evidence="10" key="1">
    <citation type="submission" date="2016-10" db="EMBL/GenBank/DDBJ databases">
        <authorList>
            <person name="Varghese N."/>
            <person name="Submissions S."/>
        </authorList>
    </citation>
    <scope>NUCLEOTIDE SEQUENCE [LARGE SCALE GENOMIC DNA]</scope>
    <source>
        <strain evidence="10">VPI 5359</strain>
    </source>
</reference>
<evidence type="ECO:0000256" key="1">
    <source>
        <dbReference type="ARBA" id="ARBA00022475"/>
    </source>
</evidence>
<dbReference type="GO" id="GO:0008932">
    <property type="term" value="F:lytic endotransglycosylase activity"/>
    <property type="evidence" value="ECO:0007669"/>
    <property type="project" value="UniProtKB-UniRule"/>
</dbReference>
<dbReference type="Proteomes" id="UP000199652">
    <property type="component" value="Unassembled WGS sequence"/>
</dbReference>
<dbReference type="Gene3D" id="3.30.160.60">
    <property type="entry name" value="Classic Zinc Finger"/>
    <property type="match status" value="1"/>
</dbReference>
<protein>
    <recommendedName>
        <fullName evidence="7">Endolytic murein transglycosylase</fullName>
        <ecNumber evidence="7">4.2.2.29</ecNumber>
    </recommendedName>
    <alternativeName>
        <fullName evidence="7">Peptidoglycan lytic transglycosylase</fullName>
    </alternativeName>
    <alternativeName>
        <fullName evidence="7">Peptidoglycan polymerization terminase</fullName>
    </alternativeName>
</protein>
<evidence type="ECO:0000313" key="9">
    <source>
        <dbReference type="EMBL" id="SDX60528.1"/>
    </source>
</evidence>
<evidence type="ECO:0000256" key="5">
    <source>
        <dbReference type="ARBA" id="ARBA00023239"/>
    </source>
</evidence>
<keyword evidence="10" id="KW-1185">Reference proteome</keyword>
<evidence type="ECO:0000256" key="3">
    <source>
        <dbReference type="ARBA" id="ARBA00022989"/>
    </source>
</evidence>
<keyword evidence="3 7" id="KW-1133">Transmembrane helix</keyword>
<organism evidence="9 10">
    <name type="scientific">Eubacterium barkeri</name>
    <name type="common">Clostridium barkeri</name>
    <dbReference type="NCBI Taxonomy" id="1528"/>
    <lineage>
        <taxon>Bacteria</taxon>
        <taxon>Bacillati</taxon>
        <taxon>Bacillota</taxon>
        <taxon>Clostridia</taxon>
        <taxon>Eubacteriales</taxon>
        <taxon>Eubacteriaceae</taxon>
        <taxon>Eubacterium</taxon>
    </lineage>
</organism>
<dbReference type="GO" id="GO:0009252">
    <property type="term" value="P:peptidoglycan biosynthetic process"/>
    <property type="evidence" value="ECO:0007669"/>
    <property type="project" value="UniProtKB-UniRule"/>
</dbReference>
<dbReference type="NCBIfam" id="TIGR00247">
    <property type="entry name" value="endolytic transglycosylase MltG"/>
    <property type="match status" value="1"/>
</dbReference>
<dbReference type="AlphaFoldDB" id="A0A1H3D323"/>
<sequence>MENEKKKNTKKSSIPSANRKRELGTRAKSTTGTKPKVQVRTGSPAAAPRKPQAGAGGGNRRSVQTGKPGNSPVKRMIIGLIALVLFAALLIGGWMVFYNMNLQPVGTNTENVVVDIPDGSTIDEIARILQDKNLIRNTLVFESYAGRHSRGSKQIQAANYEFNQAMSVPQIFNKMLNGEAYTGAVAITLPEGRNIKEMAEILEKNHVCTAADFIAETKKVTEYKAKYPILGSIPDGKDRTLEGYLFADTYNWGTGTEPSVIVTNMLDRFVDVYNASMEQRTQEMGKTVDEIVIMGSIVELETKLAEDKANCASVFYNRIAAGMPLQSDITVDYALGTKNAVLTEAQTQVDSPYNTYKNLGLPVGPICSPSKTSLEAALYPATTTYLFFVADMDSGKLYFNETLEGHNADVQKYMGD</sequence>
<dbReference type="RefSeq" id="WP_090243632.1">
    <property type="nucleotide sequence ID" value="NZ_FNOU01000004.1"/>
</dbReference>
<dbReference type="Gene3D" id="3.30.1490.480">
    <property type="entry name" value="Endolytic murein transglycosylase"/>
    <property type="match status" value="1"/>
</dbReference>
<evidence type="ECO:0000313" key="10">
    <source>
        <dbReference type="Proteomes" id="UP000199652"/>
    </source>
</evidence>
<feature type="site" description="Important for catalytic activity" evidence="7">
    <location>
        <position position="301"/>
    </location>
</feature>
<dbReference type="EMBL" id="FNOU01000004">
    <property type="protein sequence ID" value="SDX60528.1"/>
    <property type="molecule type" value="Genomic_DNA"/>
</dbReference>
<dbReference type="GO" id="GO:0005886">
    <property type="term" value="C:plasma membrane"/>
    <property type="evidence" value="ECO:0007669"/>
    <property type="project" value="UniProtKB-SubCell"/>
</dbReference>
<dbReference type="PANTHER" id="PTHR30518:SF2">
    <property type="entry name" value="ENDOLYTIC MUREIN TRANSGLYCOSYLASE"/>
    <property type="match status" value="1"/>
</dbReference>
<proteinExistence type="inferred from homology"/>
<dbReference type="OrthoDB" id="9814591at2"/>
<evidence type="ECO:0000256" key="2">
    <source>
        <dbReference type="ARBA" id="ARBA00022692"/>
    </source>
</evidence>
<dbReference type="STRING" id="1528.SAMN04488579_10465"/>